<organism evidence="1 2">
    <name type="scientific">Musa troglodytarum</name>
    <name type="common">fe'i banana</name>
    <dbReference type="NCBI Taxonomy" id="320322"/>
    <lineage>
        <taxon>Eukaryota</taxon>
        <taxon>Viridiplantae</taxon>
        <taxon>Streptophyta</taxon>
        <taxon>Embryophyta</taxon>
        <taxon>Tracheophyta</taxon>
        <taxon>Spermatophyta</taxon>
        <taxon>Magnoliopsida</taxon>
        <taxon>Liliopsida</taxon>
        <taxon>Zingiberales</taxon>
        <taxon>Musaceae</taxon>
        <taxon>Musa</taxon>
    </lineage>
</organism>
<dbReference type="AlphaFoldDB" id="A0A9E7KEL9"/>
<name>A0A9E7KEL9_9LILI</name>
<sequence length="78" mass="8821">MRASSYSPVTMMRVRVIHVNSLGECDMTDDMSGLRSIGIDAMVNGRSTVVEVTPIYVVYASTSSLTLLYNRRYYWIYG</sequence>
<dbReference type="Proteomes" id="UP001055439">
    <property type="component" value="Chromosome 7"/>
</dbReference>
<evidence type="ECO:0000313" key="1">
    <source>
        <dbReference type="EMBL" id="URE15172.1"/>
    </source>
</evidence>
<accession>A0A9E7KEL9</accession>
<evidence type="ECO:0000313" key="2">
    <source>
        <dbReference type="Proteomes" id="UP001055439"/>
    </source>
</evidence>
<gene>
    <name evidence="1" type="ORF">MUK42_33235</name>
</gene>
<dbReference type="EMBL" id="CP097509">
    <property type="protein sequence ID" value="URE15172.1"/>
    <property type="molecule type" value="Genomic_DNA"/>
</dbReference>
<protein>
    <submittedName>
        <fullName evidence="1">Uncharacterized protein</fullName>
    </submittedName>
</protein>
<reference evidence="1" key="1">
    <citation type="submission" date="2022-05" db="EMBL/GenBank/DDBJ databases">
        <title>The Musa troglodytarum L. genome provides insights into the mechanism of non-climacteric behaviour and enrichment of carotenoids.</title>
        <authorList>
            <person name="Wang J."/>
        </authorList>
    </citation>
    <scope>NUCLEOTIDE SEQUENCE</scope>
    <source>
        <tissue evidence="1">Leaf</tissue>
    </source>
</reference>
<proteinExistence type="predicted"/>
<keyword evidence="2" id="KW-1185">Reference proteome</keyword>